<evidence type="ECO:0000256" key="2">
    <source>
        <dbReference type="SAM" id="Phobius"/>
    </source>
</evidence>
<dbReference type="RefSeq" id="WP_370563744.1">
    <property type="nucleotide sequence ID" value="NZ_JBFWIB010000005.1"/>
</dbReference>
<keyword evidence="2" id="KW-1133">Transmembrane helix</keyword>
<organism evidence="3 4">
    <name type="scientific">Luteimonas salinilitoris</name>
    <dbReference type="NCBI Taxonomy" id="3237697"/>
    <lineage>
        <taxon>Bacteria</taxon>
        <taxon>Pseudomonadati</taxon>
        <taxon>Pseudomonadota</taxon>
        <taxon>Gammaproteobacteria</taxon>
        <taxon>Lysobacterales</taxon>
        <taxon>Lysobacteraceae</taxon>
        <taxon>Luteimonas</taxon>
    </lineage>
</organism>
<dbReference type="Pfam" id="PF11906">
    <property type="entry name" value="DUF3426"/>
    <property type="match status" value="1"/>
</dbReference>
<keyword evidence="2" id="KW-0472">Membrane</keyword>
<dbReference type="EMBL" id="JBFWIC010000018">
    <property type="protein sequence ID" value="MEZ0475543.1"/>
    <property type="molecule type" value="Genomic_DNA"/>
</dbReference>
<feature type="compositionally biased region" description="Pro residues" evidence="1">
    <location>
        <begin position="1"/>
        <end position="39"/>
    </location>
</feature>
<sequence length="289" mass="30193">MPAPPAAPPPSSAPPPPAPPPPAPAPPPATPSQPVPTAPTVPADRGDDADTSIETADPGAAEREDGTPAAPARPPAAAAAASASAEGLATQASEKESPKTPATPAPATGDATHQVKPAPSFAQRHLRAAAGAQALRRRWPAVAAIAVLALLLVLQLLLADRARLAADPQWRPLLVAVCDAIGCTLPPWREPESIVLLQRDVRPHAELAGVLRVNATIRNDARWTQAWPHLVLRLSDIDGRTLGQRRFSPEEYLEQPPAPAGMSSGQRAAIRIDVLEPSPHTVAFNFDFE</sequence>
<gene>
    <name evidence="3" type="ORF">AB6713_13110</name>
</gene>
<dbReference type="Proteomes" id="UP001566331">
    <property type="component" value="Unassembled WGS sequence"/>
</dbReference>
<feature type="compositionally biased region" description="Low complexity" evidence="1">
    <location>
        <begin position="75"/>
        <end position="85"/>
    </location>
</feature>
<dbReference type="InterPro" id="IPR021834">
    <property type="entry name" value="DUF3426"/>
</dbReference>
<feature type="transmembrane region" description="Helical" evidence="2">
    <location>
        <begin position="139"/>
        <end position="159"/>
    </location>
</feature>
<evidence type="ECO:0000313" key="4">
    <source>
        <dbReference type="Proteomes" id="UP001566331"/>
    </source>
</evidence>
<feature type="compositionally biased region" description="Low complexity" evidence="1">
    <location>
        <begin position="99"/>
        <end position="112"/>
    </location>
</feature>
<evidence type="ECO:0000313" key="3">
    <source>
        <dbReference type="EMBL" id="MEZ0475543.1"/>
    </source>
</evidence>
<accession>A0ABV4HS05</accession>
<comment type="caution">
    <text evidence="3">The sequence shown here is derived from an EMBL/GenBank/DDBJ whole genome shotgun (WGS) entry which is preliminary data.</text>
</comment>
<reference evidence="3 4" key="1">
    <citation type="submission" date="2024-07" db="EMBL/GenBank/DDBJ databases">
        <title>Luteimonas salilacus sp. nov., isolated from the shore soil of Salt Lake in Tibet of China.</title>
        <authorList>
            <person name="Zhang X."/>
            <person name="Li A."/>
        </authorList>
    </citation>
    <scope>NUCLEOTIDE SEQUENCE [LARGE SCALE GENOMIC DNA]</scope>
    <source>
        <strain evidence="3 4">B3-2-R+30</strain>
    </source>
</reference>
<proteinExistence type="predicted"/>
<feature type="region of interest" description="Disordered" evidence="1">
    <location>
        <begin position="1"/>
        <end position="114"/>
    </location>
</feature>
<name>A0ABV4HS05_9GAMM</name>
<protein>
    <submittedName>
        <fullName evidence="3">DUF3426 domain-containing protein</fullName>
    </submittedName>
</protein>
<evidence type="ECO:0000256" key="1">
    <source>
        <dbReference type="SAM" id="MobiDB-lite"/>
    </source>
</evidence>
<keyword evidence="2" id="KW-0812">Transmembrane</keyword>
<keyword evidence="4" id="KW-1185">Reference proteome</keyword>